<organism evidence="1 2">
    <name type="scientific">Hephaestia caeni</name>
    <dbReference type="NCBI Taxonomy" id="645617"/>
    <lineage>
        <taxon>Bacteria</taxon>
        <taxon>Pseudomonadati</taxon>
        <taxon>Pseudomonadota</taxon>
        <taxon>Alphaproteobacteria</taxon>
        <taxon>Sphingomonadales</taxon>
        <taxon>Sphingomonadaceae</taxon>
        <taxon>Hephaestia</taxon>
    </lineage>
</organism>
<reference evidence="1 2" key="1">
    <citation type="submission" date="2018-08" db="EMBL/GenBank/DDBJ databases">
        <title>Genomic Encyclopedia of Type Strains, Phase IV (KMG-IV): sequencing the most valuable type-strain genomes for metagenomic binning, comparative biology and taxonomic classification.</title>
        <authorList>
            <person name="Goeker M."/>
        </authorList>
    </citation>
    <scope>NUCLEOTIDE SEQUENCE [LARGE SCALE GENOMIC DNA]</scope>
    <source>
        <strain evidence="1 2">DSM 25527</strain>
    </source>
</reference>
<dbReference type="Pfam" id="PF09650">
    <property type="entry name" value="PHA_gran_rgn"/>
    <property type="match status" value="1"/>
</dbReference>
<proteinExistence type="predicted"/>
<keyword evidence="2" id="KW-1185">Reference proteome</keyword>
<evidence type="ECO:0000313" key="2">
    <source>
        <dbReference type="Proteomes" id="UP000266568"/>
    </source>
</evidence>
<dbReference type="OrthoDB" id="8853368at2"/>
<dbReference type="InterPro" id="IPR013433">
    <property type="entry name" value="PHA_gran_rgn"/>
</dbReference>
<protein>
    <submittedName>
        <fullName evidence="1">Putative polyhydroxyalkanoic acid system protein</fullName>
    </submittedName>
</protein>
<comment type="caution">
    <text evidence="1">The sequence shown here is derived from an EMBL/GenBank/DDBJ whole genome shotgun (WGS) entry which is preliminary data.</text>
</comment>
<name>A0A397PC74_9SPHN</name>
<dbReference type="RefSeq" id="WP_119035111.1">
    <property type="nucleotide sequence ID" value="NZ_QXDC01000002.1"/>
</dbReference>
<dbReference type="EMBL" id="QXDC01000002">
    <property type="protein sequence ID" value="RIA47106.1"/>
    <property type="molecule type" value="Genomic_DNA"/>
</dbReference>
<sequence length="100" mass="10981">MTEPVAVDLPHRLGKAAARGRIEHGVGKIAHFVPGGAITERHWEGDVMHFTVEAMGQRVASRLDVQDANVHAEFDLPAFLGMFGNQLRAMLQKEGPKLLE</sequence>
<gene>
    <name evidence="1" type="ORF">DFR49_1674</name>
</gene>
<dbReference type="Proteomes" id="UP000266568">
    <property type="component" value="Unassembled WGS sequence"/>
</dbReference>
<dbReference type="AlphaFoldDB" id="A0A397PC74"/>
<evidence type="ECO:0000313" key="1">
    <source>
        <dbReference type="EMBL" id="RIA47106.1"/>
    </source>
</evidence>
<accession>A0A397PC74</accession>